<protein>
    <submittedName>
        <fullName evidence="2">Uncharacterized protein</fullName>
    </submittedName>
</protein>
<feature type="transmembrane region" description="Helical" evidence="1">
    <location>
        <begin position="228"/>
        <end position="245"/>
    </location>
</feature>
<evidence type="ECO:0000313" key="3">
    <source>
        <dbReference type="Proteomes" id="UP001162156"/>
    </source>
</evidence>
<dbReference type="InterPro" id="IPR036259">
    <property type="entry name" value="MFS_trans_sf"/>
</dbReference>
<dbReference type="InterPro" id="IPR011701">
    <property type="entry name" value="MFS"/>
</dbReference>
<dbReference type="Pfam" id="PF07690">
    <property type="entry name" value="MFS_1"/>
    <property type="match status" value="1"/>
</dbReference>
<feature type="transmembrane region" description="Helical" evidence="1">
    <location>
        <begin position="141"/>
        <end position="160"/>
    </location>
</feature>
<feature type="transmembrane region" description="Helical" evidence="1">
    <location>
        <begin position="266"/>
        <end position="283"/>
    </location>
</feature>
<dbReference type="AlphaFoldDB" id="A0AAV8YAV6"/>
<evidence type="ECO:0000313" key="2">
    <source>
        <dbReference type="EMBL" id="KAJ8948387.1"/>
    </source>
</evidence>
<sequence>MDASKPIFKLEVITLLVKFLKPVLPCIINQSQNLCKDLLLKNTPKDEHDYFLTRFSILSALGFIIGPFISGSLFSIGFLYVGLLAAALTLANIFLIKSIPKGTDDLPPQLDERSFVEKSWENVIDTVDNFKKSDYKKNWDIIAIKYLYISSITIFFSKFTQILKHNFDATPFVIGYTSSYMSSLTFAGTYFATNIKDHISNYSVLTLTEYALVVAGTTQLLACYSPVYNLYAIMCIPIIFSTSFINSMWKDLFSIRGNESLKKVNSSVGILSGLTIPLIFGIVCNTIGHHAVIIFSVIPIIVSLFVINKYTKQYKLVEQENKKSKDE</sequence>
<proteinExistence type="predicted"/>
<dbReference type="Proteomes" id="UP001162156">
    <property type="component" value="Unassembled WGS sequence"/>
</dbReference>
<dbReference type="GO" id="GO:0022857">
    <property type="term" value="F:transmembrane transporter activity"/>
    <property type="evidence" value="ECO:0007669"/>
    <property type="project" value="InterPro"/>
</dbReference>
<dbReference type="EMBL" id="JANEYF010002304">
    <property type="protein sequence ID" value="KAJ8948387.1"/>
    <property type="molecule type" value="Genomic_DNA"/>
</dbReference>
<dbReference type="Gene3D" id="1.20.1250.20">
    <property type="entry name" value="MFS general substrate transporter like domains"/>
    <property type="match status" value="1"/>
</dbReference>
<dbReference type="GO" id="GO:0005635">
    <property type="term" value="C:nuclear envelope"/>
    <property type="evidence" value="ECO:0007669"/>
    <property type="project" value="TreeGrafter"/>
</dbReference>
<reference evidence="2" key="1">
    <citation type="journal article" date="2023" name="Insect Mol. Biol.">
        <title>Genome sequencing provides insights into the evolution of gene families encoding plant cell wall-degrading enzymes in longhorned beetles.</title>
        <authorList>
            <person name="Shin N.R."/>
            <person name="Okamura Y."/>
            <person name="Kirsch R."/>
            <person name="Pauchet Y."/>
        </authorList>
    </citation>
    <scope>NUCLEOTIDE SEQUENCE</scope>
    <source>
        <strain evidence="2">RBIC_L_NR</strain>
    </source>
</reference>
<feature type="transmembrane region" description="Helical" evidence="1">
    <location>
        <begin position="76"/>
        <end position="96"/>
    </location>
</feature>
<feature type="transmembrane region" description="Helical" evidence="1">
    <location>
        <begin position="289"/>
        <end position="307"/>
    </location>
</feature>
<organism evidence="2 3">
    <name type="scientific">Rhamnusium bicolor</name>
    <dbReference type="NCBI Taxonomy" id="1586634"/>
    <lineage>
        <taxon>Eukaryota</taxon>
        <taxon>Metazoa</taxon>
        <taxon>Ecdysozoa</taxon>
        <taxon>Arthropoda</taxon>
        <taxon>Hexapoda</taxon>
        <taxon>Insecta</taxon>
        <taxon>Pterygota</taxon>
        <taxon>Neoptera</taxon>
        <taxon>Endopterygota</taxon>
        <taxon>Coleoptera</taxon>
        <taxon>Polyphaga</taxon>
        <taxon>Cucujiformia</taxon>
        <taxon>Chrysomeloidea</taxon>
        <taxon>Cerambycidae</taxon>
        <taxon>Lepturinae</taxon>
        <taxon>Rhagiini</taxon>
        <taxon>Rhamnusium</taxon>
    </lineage>
</organism>
<keyword evidence="3" id="KW-1185">Reference proteome</keyword>
<dbReference type="PANTHER" id="PTHR24002:SF3">
    <property type="entry name" value="SOLUTE CARRIER FAMILY 22 MEMBER 18"/>
    <property type="match status" value="1"/>
</dbReference>
<keyword evidence="1" id="KW-0472">Membrane</keyword>
<dbReference type="PANTHER" id="PTHR24002">
    <property type="entry name" value="SOLUTE CARRIER FAMILY 22 MEMBER 18"/>
    <property type="match status" value="1"/>
</dbReference>
<keyword evidence="1" id="KW-1133">Transmembrane helix</keyword>
<feature type="transmembrane region" description="Helical" evidence="1">
    <location>
        <begin position="51"/>
        <end position="70"/>
    </location>
</feature>
<name>A0AAV8YAV6_9CUCU</name>
<feature type="transmembrane region" description="Helical" evidence="1">
    <location>
        <begin position="204"/>
        <end position="222"/>
    </location>
</feature>
<evidence type="ECO:0000256" key="1">
    <source>
        <dbReference type="SAM" id="Phobius"/>
    </source>
</evidence>
<gene>
    <name evidence="2" type="ORF">NQ314_008427</name>
</gene>
<feature type="transmembrane region" description="Helical" evidence="1">
    <location>
        <begin position="172"/>
        <end position="192"/>
    </location>
</feature>
<dbReference type="SUPFAM" id="SSF103473">
    <property type="entry name" value="MFS general substrate transporter"/>
    <property type="match status" value="1"/>
</dbReference>
<accession>A0AAV8YAV6</accession>
<keyword evidence="1" id="KW-0812">Transmembrane</keyword>
<comment type="caution">
    <text evidence="2">The sequence shown here is derived from an EMBL/GenBank/DDBJ whole genome shotgun (WGS) entry which is preliminary data.</text>
</comment>